<sequence>MSTVEREAWDLVGSRLEDDRPLVPARSAARVEDIQKCGRTPLGLARAEEGTAPSSTVQSRIFVHHTTFQIKVGKIGKNGVGSEVEIVSFMQDNDHLGPLPFNTDIPIQHDVVLLKTIKRQYMDEKAAARPVPAPTQPTNLSILGINGDSRPVPIELLHYYPPTINQSSLDAAVKDLRPDYISLSSGQGFTAELVDHVIQPSNADDSPLICYRISTSPGLSGSPVCPKDTTGVYGLHVGASTAAGQITAQTINGGISFGSKDFKKFIRRALLPMMSTEVRQAWAEFAGPQGQGEDDIPLGVQGPTPLLESKMSGKVASPRYIWLE</sequence>
<dbReference type="Gene3D" id="2.40.10.10">
    <property type="entry name" value="Trypsin-like serine proteases"/>
    <property type="match status" value="1"/>
</dbReference>
<proteinExistence type="predicted"/>
<protein>
    <submittedName>
        <fullName evidence="1">Uncharacterized protein</fullName>
    </submittedName>
</protein>
<gene>
    <name evidence="1" type="ORF">FN846DRAFT_922643</name>
</gene>
<dbReference type="InParanoid" id="A0A5J5EJ39"/>
<evidence type="ECO:0000313" key="1">
    <source>
        <dbReference type="EMBL" id="KAA8894976.1"/>
    </source>
</evidence>
<organism evidence="1 2">
    <name type="scientific">Sphaerosporella brunnea</name>
    <dbReference type="NCBI Taxonomy" id="1250544"/>
    <lineage>
        <taxon>Eukaryota</taxon>
        <taxon>Fungi</taxon>
        <taxon>Dikarya</taxon>
        <taxon>Ascomycota</taxon>
        <taxon>Pezizomycotina</taxon>
        <taxon>Pezizomycetes</taxon>
        <taxon>Pezizales</taxon>
        <taxon>Pyronemataceae</taxon>
        <taxon>Sphaerosporella</taxon>
    </lineage>
</organism>
<dbReference type="InterPro" id="IPR043504">
    <property type="entry name" value="Peptidase_S1_PA_chymotrypsin"/>
</dbReference>
<dbReference type="AlphaFoldDB" id="A0A5J5EJ39"/>
<dbReference type="SUPFAM" id="SSF50494">
    <property type="entry name" value="Trypsin-like serine proteases"/>
    <property type="match status" value="1"/>
</dbReference>
<evidence type="ECO:0000313" key="2">
    <source>
        <dbReference type="Proteomes" id="UP000326924"/>
    </source>
</evidence>
<accession>A0A5J5EJ39</accession>
<dbReference type="InterPro" id="IPR009003">
    <property type="entry name" value="Peptidase_S1_PA"/>
</dbReference>
<dbReference type="OrthoDB" id="10545863at2759"/>
<reference evidence="1 2" key="1">
    <citation type="submission" date="2019-09" db="EMBL/GenBank/DDBJ databases">
        <title>Draft genome of the ectomycorrhizal ascomycete Sphaerosporella brunnea.</title>
        <authorList>
            <consortium name="DOE Joint Genome Institute"/>
            <person name="Benucci G.M."/>
            <person name="Marozzi G."/>
            <person name="Antonielli L."/>
            <person name="Sanchez S."/>
            <person name="Marco P."/>
            <person name="Wang X."/>
            <person name="Falini L.B."/>
            <person name="Barry K."/>
            <person name="Haridas S."/>
            <person name="Lipzen A."/>
            <person name="Labutti K."/>
            <person name="Grigoriev I.V."/>
            <person name="Murat C."/>
            <person name="Martin F."/>
            <person name="Albertini E."/>
            <person name="Donnini D."/>
            <person name="Bonito G."/>
        </authorList>
    </citation>
    <scope>NUCLEOTIDE SEQUENCE [LARGE SCALE GENOMIC DNA]</scope>
    <source>
        <strain evidence="1 2">Sb_GMNB300</strain>
    </source>
</reference>
<keyword evidence="2" id="KW-1185">Reference proteome</keyword>
<comment type="caution">
    <text evidence="1">The sequence shown here is derived from an EMBL/GenBank/DDBJ whole genome shotgun (WGS) entry which is preliminary data.</text>
</comment>
<name>A0A5J5EJ39_9PEZI</name>
<dbReference type="Proteomes" id="UP000326924">
    <property type="component" value="Unassembled WGS sequence"/>
</dbReference>
<dbReference type="EMBL" id="VXIS01000296">
    <property type="protein sequence ID" value="KAA8894976.1"/>
    <property type="molecule type" value="Genomic_DNA"/>
</dbReference>